<evidence type="ECO:0000313" key="2">
    <source>
        <dbReference type="EMBL" id="KAF2201620.1"/>
    </source>
</evidence>
<feature type="compositionally biased region" description="Polar residues" evidence="1">
    <location>
        <begin position="27"/>
        <end position="47"/>
    </location>
</feature>
<evidence type="ECO:0000256" key="1">
    <source>
        <dbReference type="SAM" id="MobiDB-lite"/>
    </source>
</evidence>
<dbReference type="PANTHER" id="PTHR28527">
    <property type="entry name" value="MATING-TYPE SWITCHING PROTEIN SWI2-RELATED"/>
    <property type="match status" value="1"/>
</dbReference>
<dbReference type="PANTHER" id="PTHR28527:SF1">
    <property type="entry name" value="SWI5-DEPENDENT RECOMBINATION DNA REPAIR PROTEIN 1"/>
    <property type="match status" value="1"/>
</dbReference>
<protein>
    <recommendedName>
        <fullName evidence="4">Swi5-dependent recombination DNA repair protein 1</fullName>
    </recommendedName>
</protein>
<feature type="region of interest" description="Disordered" evidence="1">
    <location>
        <begin position="1"/>
        <end position="96"/>
    </location>
</feature>
<evidence type="ECO:0000313" key="3">
    <source>
        <dbReference type="Proteomes" id="UP000799536"/>
    </source>
</evidence>
<evidence type="ECO:0008006" key="4">
    <source>
        <dbReference type="Google" id="ProtNLM"/>
    </source>
</evidence>
<gene>
    <name evidence="2" type="ORF">GQ43DRAFT_455644</name>
</gene>
<dbReference type="GO" id="GO:0006310">
    <property type="term" value="P:DNA recombination"/>
    <property type="evidence" value="ECO:0007669"/>
    <property type="project" value="TreeGrafter"/>
</dbReference>
<dbReference type="Proteomes" id="UP000799536">
    <property type="component" value="Unassembled WGS sequence"/>
</dbReference>
<feature type="region of interest" description="Disordered" evidence="1">
    <location>
        <begin position="159"/>
        <end position="223"/>
    </location>
</feature>
<sequence>MSTPASTKRRRLNDASQTLHKPFKSPFRTSSRPPPQSDVSSLNTDRPSTPAPITDSTEPKPLPLSLQSKPLAHAPRTPLSSRSTQKKTPVNRSVNREIISLRSDIQTLTQAYNLVTAGTDEELKVLVEKWISATRAAAEELFAGTRDRVNRMGGVQGWREREKEQREWRSQWDKEERGIEGQREDEEQEGYYERTEVEKEEEEEEEEDEEPSGGGSDETFTMGMMLKTLNIDLDLIGYDKEAQRWSD</sequence>
<dbReference type="EMBL" id="ML993968">
    <property type="protein sequence ID" value="KAF2201620.1"/>
    <property type="molecule type" value="Genomic_DNA"/>
</dbReference>
<dbReference type="AlphaFoldDB" id="A0A9P4MZ88"/>
<organism evidence="2 3">
    <name type="scientific">Delitschia confertaspora ATCC 74209</name>
    <dbReference type="NCBI Taxonomy" id="1513339"/>
    <lineage>
        <taxon>Eukaryota</taxon>
        <taxon>Fungi</taxon>
        <taxon>Dikarya</taxon>
        <taxon>Ascomycota</taxon>
        <taxon>Pezizomycotina</taxon>
        <taxon>Dothideomycetes</taxon>
        <taxon>Pleosporomycetidae</taxon>
        <taxon>Pleosporales</taxon>
        <taxon>Delitschiaceae</taxon>
        <taxon>Delitschia</taxon>
    </lineage>
</organism>
<name>A0A9P4MZ88_9PLEO</name>
<feature type="compositionally biased region" description="Acidic residues" evidence="1">
    <location>
        <begin position="198"/>
        <end position="211"/>
    </location>
</feature>
<keyword evidence="3" id="KW-1185">Reference proteome</keyword>
<dbReference type="Gene3D" id="6.10.140.1020">
    <property type="match status" value="1"/>
</dbReference>
<reference evidence="2" key="1">
    <citation type="journal article" date="2020" name="Stud. Mycol.">
        <title>101 Dothideomycetes genomes: a test case for predicting lifestyles and emergence of pathogens.</title>
        <authorList>
            <person name="Haridas S."/>
            <person name="Albert R."/>
            <person name="Binder M."/>
            <person name="Bloem J."/>
            <person name="Labutti K."/>
            <person name="Salamov A."/>
            <person name="Andreopoulos B."/>
            <person name="Baker S."/>
            <person name="Barry K."/>
            <person name="Bills G."/>
            <person name="Bluhm B."/>
            <person name="Cannon C."/>
            <person name="Castanera R."/>
            <person name="Culley D."/>
            <person name="Daum C."/>
            <person name="Ezra D."/>
            <person name="Gonzalez J."/>
            <person name="Henrissat B."/>
            <person name="Kuo A."/>
            <person name="Liang C."/>
            <person name="Lipzen A."/>
            <person name="Lutzoni F."/>
            <person name="Magnuson J."/>
            <person name="Mondo S."/>
            <person name="Nolan M."/>
            <person name="Ohm R."/>
            <person name="Pangilinan J."/>
            <person name="Park H.-J."/>
            <person name="Ramirez L."/>
            <person name="Alfaro M."/>
            <person name="Sun H."/>
            <person name="Tritt A."/>
            <person name="Yoshinaga Y."/>
            <person name="Zwiers L.-H."/>
            <person name="Turgeon B."/>
            <person name="Goodwin S."/>
            <person name="Spatafora J."/>
            <person name="Crous P."/>
            <person name="Grigoriev I."/>
        </authorList>
    </citation>
    <scope>NUCLEOTIDE SEQUENCE</scope>
    <source>
        <strain evidence="2">ATCC 74209</strain>
    </source>
</reference>
<feature type="compositionally biased region" description="Basic and acidic residues" evidence="1">
    <location>
        <begin position="159"/>
        <end position="182"/>
    </location>
</feature>
<comment type="caution">
    <text evidence="2">The sequence shown here is derived from an EMBL/GenBank/DDBJ whole genome shotgun (WGS) entry which is preliminary data.</text>
</comment>
<proteinExistence type="predicted"/>
<accession>A0A9P4MZ88</accession>
<feature type="compositionally biased region" description="Polar residues" evidence="1">
    <location>
        <begin position="78"/>
        <end position="93"/>
    </location>
</feature>
<dbReference type="OrthoDB" id="27934at2759"/>